<keyword evidence="2" id="KW-1185">Reference proteome</keyword>
<evidence type="ECO:0000313" key="2">
    <source>
        <dbReference type="Proteomes" id="UP000703269"/>
    </source>
</evidence>
<dbReference type="Proteomes" id="UP000703269">
    <property type="component" value="Unassembled WGS sequence"/>
</dbReference>
<comment type="caution">
    <text evidence="1">The sequence shown here is derived from an EMBL/GenBank/DDBJ whole genome shotgun (WGS) entry which is preliminary data.</text>
</comment>
<reference evidence="1 2" key="1">
    <citation type="submission" date="2021-08" db="EMBL/GenBank/DDBJ databases">
        <title>Draft Genome Sequence of Phanerochaete sordida strain YK-624.</title>
        <authorList>
            <person name="Mori T."/>
            <person name="Dohra H."/>
            <person name="Suzuki T."/>
            <person name="Kawagishi H."/>
            <person name="Hirai H."/>
        </authorList>
    </citation>
    <scope>NUCLEOTIDE SEQUENCE [LARGE SCALE GENOMIC DNA]</scope>
    <source>
        <strain evidence="1 2">YK-624</strain>
    </source>
</reference>
<proteinExistence type="predicted"/>
<dbReference type="EMBL" id="BPQB01000080">
    <property type="protein sequence ID" value="GJE98023.1"/>
    <property type="molecule type" value="Genomic_DNA"/>
</dbReference>
<dbReference type="AlphaFoldDB" id="A0A9P3LK16"/>
<name>A0A9P3LK16_9APHY</name>
<protein>
    <submittedName>
        <fullName evidence="1">Uncharacterized protein</fullName>
    </submittedName>
</protein>
<sequence length="91" mass="9579">MQRRTATRVDGCVSVIYAHATGQSFRVCSQVMIAFCCVVTAKSADVASRRAPASLASSLSCRGEPVCDGRTCTSPAGPRSLILSVLLIFVL</sequence>
<gene>
    <name evidence="1" type="ORF">PsYK624_142450</name>
</gene>
<accession>A0A9P3LK16</accession>
<organism evidence="1 2">
    <name type="scientific">Phanerochaete sordida</name>
    <dbReference type="NCBI Taxonomy" id="48140"/>
    <lineage>
        <taxon>Eukaryota</taxon>
        <taxon>Fungi</taxon>
        <taxon>Dikarya</taxon>
        <taxon>Basidiomycota</taxon>
        <taxon>Agaricomycotina</taxon>
        <taxon>Agaricomycetes</taxon>
        <taxon>Polyporales</taxon>
        <taxon>Phanerochaetaceae</taxon>
        <taxon>Phanerochaete</taxon>
    </lineage>
</organism>
<evidence type="ECO:0000313" key="1">
    <source>
        <dbReference type="EMBL" id="GJE98023.1"/>
    </source>
</evidence>